<feature type="domain" description="Disease resistance protein winged helix" evidence="5">
    <location>
        <begin position="421"/>
        <end position="492"/>
    </location>
</feature>
<evidence type="ECO:0000313" key="8">
    <source>
        <dbReference type="Proteomes" id="UP001162972"/>
    </source>
</evidence>
<dbReference type="PANTHER" id="PTHR23155:SF955">
    <property type="entry name" value="AAA+ ATPASE DOMAIN-CONTAINING PROTEIN"/>
    <property type="match status" value="1"/>
</dbReference>
<evidence type="ECO:0000259" key="5">
    <source>
        <dbReference type="Pfam" id="PF23559"/>
    </source>
</evidence>
<gene>
    <name evidence="7" type="ORF">OIU84_029290</name>
</gene>
<dbReference type="InterPro" id="IPR036388">
    <property type="entry name" value="WH-like_DNA-bd_sf"/>
</dbReference>
<dbReference type="InterPro" id="IPR027417">
    <property type="entry name" value="P-loop_NTPase"/>
</dbReference>
<dbReference type="AlphaFoldDB" id="A0AAD6K9G6"/>
<proteinExistence type="predicted"/>
<dbReference type="Pfam" id="PF23598">
    <property type="entry name" value="LRR_14"/>
    <property type="match status" value="1"/>
</dbReference>
<dbReference type="Pfam" id="PF23559">
    <property type="entry name" value="WHD_DRP"/>
    <property type="match status" value="1"/>
</dbReference>
<dbReference type="Gene3D" id="3.40.50.300">
    <property type="entry name" value="P-loop containing nucleotide triphosphate hydrolases"/>
    <property type="match status" value="1"/>
</dbReference>
<dbReference type="Proteomes" id="UP001162972">
    <property type="component" value="Chromosome 7"/>
</dbReference>
<dbReference type="PANTHER" id="PTHR23155">
    <property type="entry name" value="DISEASE RESISTANCE PROTEIN RP"/>
    <property type="match status" value="1"/>
</dbReference>
<dbReference type="GO" id="GO:0043531">
    <property type="term" value="F:ADP binding"/>
    <property type="evidence" value="ECO:0007669"/>
    <property type="project" value="InterPro"/>
</dbReference>
<dbReference type="InterPro" id="IPR002182">
    <property type="entry name" value="NB-ARC"/>
</dbReference>
<keyword evidence="1" id="KW-0677">Repeat</keyword>
<sequence>MDAEWVALLLIQKFQALLLDGEATITNTNLRNQVQEATSKLNLLHQSIKVSRNEEQTERLLHAFYSAEDAADTFLARTLLLQRQKLRGCNVAICQPFRGFKDFWIRFLFTVQIKKLMSLIEQDVCNNNIAGSSVQDGTIQNTRHQGTRRASSSYLEVAKDVVGLGDQAKELEEHLICTDENIQTATHELISVAGERGSGKTTLVRIVYEKVRIKKHFKYCIWVNVSNRVVKGRDVVLDMLKQVDEALAEAEESVFEQELVSRLGEVLRKDRYLVVVDDVGEPGVWERLQNVIPNSENGSRIVVTTRNMDVAAFASTTLQMGRLSNEESWELFLKKVCSAEDALSKNLDLSLITFKEKILKLCDGLPLLISLMGGILSMVELSNGEWSRVIEDADNLHGDILALSYKELPSRMKPCFLYLGMFPKGFEVPVRRLFQLWIAERLVTQSSSEELGPGEVEVFLEELIYRNMIEVARWRSHGIPKTCRMPGAMYDVFSPKAAAEIGLFYIHCKSNYSSGDQPSFPVRRLASYLSIKNYPSSDWYIRSLRSYISFSTHRGGMPAGEIEALSKLQTLWGLSISQDSPILDSLFNITSLRKLALRFSSASQNRLNDWISKQLTNLQSLRIRSIRNLGDRGTIKLTALQGHQKLTDLYLLGVLPRPVNIKQLPPNLKILTLSMSQLEKDPMRTLGQLPYLNILKLLADSYMGEELTCYQGGFPQLHVLKLWKLMELRGLTVKEGAMPCVKQVEIRACRRLEKVEGLSKLTTLKELILTDMPSQFANKVKENMGADVFVKENEWKSYPFLA</sequence>
<dbReference type="Pfam" id="PF00931">
    <property type="entry name" value="NB-ARC"/>
    <property type="match status" value="1"/>
</dbReference>
<keyword evidence="2" id="KW-0611">Plant defense</keyword>
<keyword evidence="8" id="KW-1185">Reference proteome</keyword>
<dbReference type="Gene3D" id="1.10.10.10">
    <property type="entry name" value="Winged helix-like DNA-binding domain superfamily/Winged helix DNA-binding domain"/>
    <property type="match status" value="1"/>
</dbReference>
<evidence type="ECO:0000256" key="2">
    <source>
        <dbReference type="ARBA" id="ARBA00022821"/>
    </source>
</evidence>
<dbReference type="SUPFAM" id="SSF52058">
    <property type="entry name" value="L domain-like"/>
    <property type="match status" value="1"/>
</dbReference>
<evidence type="ECO:0000313" key="7">
    <source>
        <dbReference type="EMBL" id="KAJ6419148.1"/>
    </source>
</evidence>
<feature type="domain" description="NB-ARC" evidence="4">
    <location>
        <begin position="183"/>
        <end position="340"/>
    </location>
</feature>
<feature type="signal peptide" evidence="3">
    <location>
        <begin position="1"/>
        <end position="16"/>
    </location>
</feature>
<dbReference type="EMBL" id="JAPFFJ010000009">
    <property type="protein sequence ID" value="KAJ6419148.1"/>
    <property type="molecule type" value="Genomic_DNA"/>
</dbReference>
<evidence type="ECO:0000259" key="6">
    <source>
        <dbReference type="Pfam" id="PF23598"/>
    </source>
</evidence>
<dbReference type="InterPro" id="IPR032675">
    <property type="entry name" value="LRR_dom_sf"/>
</dbReference>
<protein>
    <recommendedName>
        <fullName evidence="9">NB-ARC domain-containing protein</fullName>
    </recommendedName>
</protein>
<dbReference type="InterPro" id="IPR055414">
    <property type="entry name" value="LRR_R13L4/SHOC2-like"/>
</dbReference>
<dbReference type="PRINTS" id="PR00364">
    <property type="entry name" value="DISEASERSIST"/>
</dbReference>
<keyword evidence="3" id="KW-0732">Signal</keyword>
<dbReference type="GO" id="GO:0098542">
    <property type="term" value="P:defense response to other organism"/>
    <property type="evidence" value="ECO:0007669"/>
    <property type="project" value="TreeGrafter"/>
</dbReference>
<feature type="chain" id="PRO_5042104190" description="NB-ARC domain-containing protein" evidence="3">
    <location>
        <begin position="17"/>
        <end position="802"/>
    </location>
</feature>
<dbReference type="InterPro" id="IPR044974">
    <property type="entry name" value="Disease_R_plants"/>
</dbReference>
<evidence type="ECO:0000259" key="4">
    <source>
        <dbReference type="Pfam" id="PF00931"/>
    </source>
</evidence>
<evidence type="ECO:0008006" key="9">
    <source>
        <dbReference type="Google" id="ProtNLM"/>
    </source>
</evidence>
<dbReference type="Gene3D" id="3.80.10.10">
    <property type="entry name" value="Ribonuclease Inhibitor"/>
    <property type="match status" value="1"/>
</dbReference>
<comment type="caution">
    <text evidence="7">The sequence shown here is derived from an EMBL/GenBank/DDBJ whole genome shotgun (WGS) entry which is preliminary data.</text>
</comment>
<evidence type="ECO:0000256" key="3">
    <source>
        <dbReference type="SAM" id="SignalP"/>
    </source>
</evidence>
<dbReference type="InterPro" id="IPR058922">
    <property type="entry name" value="WHD_DRP"/>
</dbReference>
<reference evidence="7 8" key="1">
    <citation type="journal article" date="2023" name="Int. J. Mol. Sci.">
        <title>De Novo Assembly and Annotation of 11 Diverse Shrub Willow (Salix) Genomes Reveals Novel Gene Organization in Sex-Linked Regions.</title>
        <authorList>
            <person name="Hyden B."/>
            <person name="Feng K."/>
            <person name="Yates T.B."/>
            <person name="Jawdy S."/>
            <person name="Cereghino C."/>
            <person name="Smart L.B."/>
            <person name="Muchero W."/>
        </authorList>
    </citation>
    <scope>NUCLEOTIDE SEQUENCE [LARGE SCALE GENOMIC DNA]</scope>
    <source>
        <tissue evidence="7">Shoot tip</tissue>
    </source>
</reference>
<name>A0AAD6K9G6_9ROSI</name>
<organism evidence="7 8">
    <name type="scientific">Salix udensis</name>
    <dbReference type="NCBI Taxonomy" id="889485"/>
    <lineage>
        <taxon>Eukaryota</taxon>
        <taxon>Viridiplantae</taxon>
        <taxon>Streptophyta</taxon>
        <taxon>Embryophyta</taxon>
        <taxon>Tracheophyta</taxon>
        <taxon>Spermatophyta</taxon>
        <taxon>Magnoliopsida</taxon>
        <taxon>eudicotyledons</taxon>
        <taxon>Gunneridae</taxon>
        <taxon>Pentapetalae</taxon>
        <taxon>rosids</taxon>
        <taxon>fabids</taxon>
        <taxon>Malpighiales</taxon>
        <taxon>Salicaceae</taxon>
        <taxon>Saliceae</taxon>
        <taxon>Salix</taxon>
    </lineage>
</organism>
<feature type="domain" description="Disease resistance R13L4/SHOC-2-like LRR" evidence="6">
    <location>
        <begin position="535"/>
        <end position="769"/>
    </location>
</feature>
<evidence type="ECO:0000256" key="1">
    <source>
        <dbReference type="ARBA" id="ARBA00022737"/>
    </source>
</evidence>
<accession>A0AAD6K9G6</accession>
<dbReference type="SUPFAM" id="SSF52540">
    <property type="entry name" value="P-loop containing nucleoside triphosphate hydrolases"/>
    <property type="match status" value="1"/>
</dbReference>